<organism evidence="2 3">
    <name type="scientific">Photobacterium damselae subsp. damselae</name>
    <name type="common">Listonella damsela</name>
    <dbReference type="NCBI Taxonomy" id="85581"/>
    <lineage>
        <taxon>Bacteria</taxon>
        <taxon>Pseudomonadati</taxon>
        <taxon>Pseudomonadota</taxon>
        <taxon>Gammaproteobacteria</taxon>
        <taxon>Vibrionales</taxon>
        <taxon>Vibrionaceae</taxon>
        <taxon>Photobacterium</taxon>
    </lineage>
</organism>
<sequence>DAPDNYFTLSTNNGANHVPSTDLYIGAVAPDADVDGQPNIAADGDDNNGTADEATPAFQVLSPSMINWSYTTTVTNTSGSAATLHAWVDHDLDGEFQADEYTSVAVPDGVSDLPIAVEWTNLSNGEGGNVGDTYVRMRLTTDALTDNGATTVDERSQGGATDGEIEDHYHKVTFHMLIQQDSGAIEYTLPNVANNTVALMENNYGAGYVTYDILVPTDNITTDFTLRDYQFILYQSDLTGGVSPDTTAEIDALLDYRNQGGVLLSIVEGDTFADATTTRINAYMGQQVGFPGTSATGFAGYSGPTTLPRFHPSDGPGALSTQATVSTTGTLSTITGIDHRSVIYTLPTVTGSCNNVDAMAWLIPYEPTTTGGYEYPRSHTGPWVGSGERQFYFTPNYVSGNLTPYQDLMDFVYDYYEDQTAFLARNNWLADDANVNGSCSNVELDFGDLPDTGTGIGTGNYITAFQFDGPRHQLGATIYMGTAPDGETDAYATVAANGDTDDGVEVLPLSSTATQYSMRVTTTNTTGSDGNLYAWADWNKNGDLEASEMQTVTVPDGETDTVKVLTWPITSGITNGDTIYVRFRICNSVTDCSSPIGEAANGEVEG</sequence>
<evidence type="ECO:0000259" key="1">
    <source>
        <dbReference type="Pfam" id="PF20009"/>
    </source>
</evidence>
<dbReference type="InterPro" id="IPR045474">
    <property type="entry name" value="GEVED"/>
</dbReference>
<feature type="non-terminal residue" evidence="2">
    <location>
        <position position="606"/>
    </location>
</feature>
<feature type="non-terminal residue" evidence="2">
    <location>
        <position position="1"/>
    </location>
</feature>
<evidence type="ECO:0000313" key="2">
    <source>
        <dbReference type="EMBL" id="NVO99139.1"/>
    </source>
</evidence>
<feature type="domain" description="GEVED" evidence="1">
    <location>
        <begin position="84"/>
        <end position="169"/>
    </location>
</feature>
<feature type="domain" description="GEVED" evidence="1">
    <location>
        <begin position="531"/>
        <end position="605"/>
    </location>
</feature>
<dbReference type="AlphaFoldDB" id="A0A850QQY5"/>
<gene>
    <name evidence="2" type="ORF">HWA77_02820</name>
</gene>
<evidence type="ECO:0000313" key="3">
    <source>
        <dbReference type="Proteomes" id="UP000533429"/>
    </source>
</evidence>
<dbReference type="Pfam" id="PF20009">
    <property type="entry name" value="GEVED"/>
    <property type="match status" value="2"/>
</dbReference>
<reference evidence="2 3" key="1">
    <citation type="submission" date="2020-06" db="EMBL/GenBank/DDBJ databases">
        <title>Photobacterium damselae subsp. damselae comparative genomics.</title>
        <authorList>
            <person name="Osorio C.R."/>
        </authorList>
    </citation>
    <scope>NUCLEOTIDE SEQUENCE [LARGE SCALE GENOMIC DNA]</scope>
    <source>
        <strain evidence="2 3">TW250/03</strain>
    </source>
</reference>
<protein>
    <recommendedName>
        <fullName evidence="1">GEVED domain-containing protein</fullName>
    </recommendedName>
</protein>
<dbReference type="EMBL" id="JABXOR010000176">
    <property type="protein sequence ID" value="NVO99139.1"/>
    <property type="molecule type" value="Genomic_DNA"/>
</dbReference>
<dbReference type="Proteomes" id="UP000533429">
    <property type="component" value="Unassembled WGS sequence"/>
</dbReference>
<comment type="caution">
    <text evidence="2">The sequence shown here is derived from an EMBL/GenBank/DDBJ whole genome shotgun (WGS) entry which is preliminary data.</text>
</comment>
<proteinExistence type="predicted"/>
<name>A0A850QQY5_PHODD</name>
<accession>A0A850QQY5</accession>